<reference evidence="4" key="1">
    <citation type="journal article" date="2017" name="Plant J.">
        <title>The pomegranate (Punica granatum L.) genome and the genomics of punicalagin biosynthesis.</title>
        <authorList>
            <person name="Qin G."/>
            <person name="Xu C."/>
            <person name="Ming R."/>
            <person name="Tang H."/>
            <person name="Guyot R."/>
            <person name="Kramer E.M."/>
            <person name="Hu Y."/>
            <person name="Yi X."/>
            <person name="Qi Y."/>
            <person name="Xu X."/>
            <person name="Gao Z."/>
            <person name="Pan H."/>
            <person name="Jian J."/>
            <person name="Tian Y."/>
            <person name="Yue Z."/>
            <person name="Xu Y."/>
        </authorList>
    </citation>
    <scope>NUCLEOTIDE SEQUENCE [LARGE SCALE GENOMIC DNA]</scope>
    <source>
        <strain evidence="4">cv. Dabenzi</strain>
    </source>
</reference>
<dbReference type="EMBL" id="PGOL01042854">
    <property type="protein sequence ID" value="PKH93963.1"/>
    <property type="molecule type" value="Genomic_DNA"/>
</dbReference>
<name>A0A218XN06_PUNGR</name>
<evidence type="ECO:0000256" key="1">
    <source>
        <dbReference type="SAM" id="Phobius"/>
    </source>
</evidence>
<evidence type="ECO:0000313" key="2">
    <source>
        <dbReference type="EMBL" id="OWM86294.1"/>
    </source>
</evidence>
<reference evidence="3 5" key="3">
    <citation type="submission" date="2017-11" db="EMBL/GenBank/DDBJ databases">
        <title>De-novo sequencing of pomegranate (Punica granatum L.) genome.</title>
        <authorList>
            <person name="Akparov Z."/>
            <person name="Amiraslanov A."/>
            <person name="Hajiyeva S."/>
            <person name="Abbasov M."/>
            <person name="Kaur K."/>
            <person name="Hamwieh A."/>
            <person name="Solovyev V."/>
            <person name="Salamov A."/>
            <person name="Braich B."/>
            <person name="Kosarev P."/>
            <person name="Mahmoud A."/>
            <person name="Hajiyev E."/>
            <person name="Babayeva S."/>
            <person name="Izzatullayeva V."/>
            <person name="Mammadov A."/>
            <person name="Mammadov A."/>
            <person name="Sharifova S."/>
            <person name="Ojaghi J."/>
            <person name="Eynullazada K."/>
            <person name="Bayramov B."/>
            <person name="Abdulazimova A."/>
            <person name="Shahmuradov I."/>
        </authorList>
    </citation>
    <scope>NUCLEOTIDE SEQUENCE [LARGE SCALE GENOMIC DNA]</scope>
    <source>
        <strain evidence="3">AG2017</strain>
        <strain evidence="5">cv. AG2017</strain>
        <tissue evidence="3">Leaf</tissue>
    </source>
</reference>
<keyword evidence="1" id="KW-1133">Transmembrane helix</keyword>
<proteinExistence type="predicted"/>
<feature type="transmembrane region" description="Helical" evidence="1">
    <location>
        <begin position="14"/>
        <end position="38"/>
    </location>
</feature>
<evidence type="ECO:0000313" key="3">
    <source>
        <dbReference type="EMBL" id="PKH93963.1"/>
    </source>
</evidence>
<keyword evidence="1" id="KW-0812">Transmembrane</keyword>
<dbReference type="EMBL" id="MTKT01001090">
    <property type="protein sequence ID" value="OWM86294.1"/>
    <property type="molecule type" value="Genomic_DNA"/>
</dbReference>
<dbReference type="Proteomes" id="UP000197138">
    <property type="component" value="Unassembled WGS sequence"/>
</dbReference>
<keyword evidence="1" id="KW-0472">Membrane</keyword>
<accession>A0A218XN06</accession>
<evidence type="ECO:0000313" key="4">
    <source>
        <dbReference type="Proteomes" id="UP000197138"/>
    </source>
</evidence>
<evidence type="ECO:0000313" key="5">
    <source>
        <dbReference type="Proteomes" id="UP000233551"/>
    </source>
</evidence>
<protein>
    <submittedName>
        <fullName evidence="2">Uncharacterized protein</fullName>
    </submittedName>
</protein>
<dbReference type="AlphaFoldDB" id="A0A218XN06"/>
<dbReference type="PANTHER" id="PTHR37199:SF5">
    <property type="entry name" value="TRANSMEMBRANE PROTEIN"/>
    <property type="match status" value="1"/>
</dbReference>
<organism evidence="2 4">
    <name type="scientific">Punica granatum</name>
    <name type="common">Pomegranate</name>
    <dbReference type="NCBI Taxonomy" id="22663"/>
    <lineage>
        <taxon>Eukaryota</taxon>
        <taxon>Viridiplantae</taxon>
        <taxon>Streptophyta</taxon>
        <taxon>Embryophyta</taxon>
        <taxon>Tracheophyta</taxon>
        <taxon>Spermatophyta</taxon>
        <taxon>Magnoliopsida</taxon>
        <taxon>eudicotyledons</taxon>
        <taxon>Gunneridae</taxon>
        <taxon>Pentapetalae</taxon>
        <taxon>rosids</taxon>
        <taxon>malvids</taxon>
        <taxon>Myrtales</taxon>
        <taxon>Lythraceae</taxon>
        <taxon>Punica</taxon>
    </lineage>
</organism>
<dbReference type="PANTHER" id="PTHR37199">
    <property type="entry name" value="TRANSMEMBRANE PROTEIN"/>
    <property type="match status" value="1"/>
</dbReference>
<gene>
    <name evidence="2" type="ORF">CDL15_Pgr011118</name>
    <name evidence="3" type="ORF">CRG98_049797</name>
</gene>
<sequence>MGREWRGTGVAEDAWTGVIVSVLWAALLSLALVVAVILSCADGVSKDKASACAHTDTYGTACAAGCGG</sequence>
<reference evidence="2" key="2">
    <citation type="submission" date="2017-06" db="EMBL/GenBank/DDBJ databases">
        <title>The pomegranate genome and the genomics of punicalagin biosynthesis.</title>
        <authorList>
            <person name="Xu C."/>
        </authorList>
    </citation>
    <scope>NUCLEOTIDE SEQUENCE [LARGE SCALE GENOMIC DNA]</scope>
    <source>
        <tissue evidence="2">Fresh leaf</tissue>
    </source>
</reference>
<comment type="caution">
    <text evidence="2">The sequence shown here is derived from an EMBL/GenBank/DDBJ whole genome shotgun (WGS) entry which is preliminary data.</text>
</comment>
<keyword evidence="5" id="KW-1185">Reference proteome</keyword>
<dbReference type="Proteomes" id="UP000233551">
    <property type="component" value="Unassembled WGS sequence"/>
</dbReference>